<proteinExistence type="predicted"/>
<organism evidence="3">
    <name type="scientific">Harpegnathos saltator</name>
    <name type="common">Jerdon's jumping ant</name>
    <dbReference type="NCBI Taxonomy" id="610380"/>
    <lineage>
        <taxon>Eukaryota</taxon>
        <taxon>Metazoa</taxon>
        <taxon>Ecdysozoa</taxon>
        <taxon>Arthropoda</taxon>
        <taxon>Hexapoda</taxon>
        <taxon>Insecta</taxon>
        <taxon>Pterygota</taxon>
        <taxon>Neoptera</taxon>
        <taxon>Endopterygota</taxon>
        <taxon>Hymenoptera</taxon>
        <taxon>Apocrita</taxon>
        <taxon>Aculeata</taxon>
        <taxon>Formicoidea</taxon>
        <taxon>Formicidae</taxon>
        <taxon>Ponerinae</taxon>
        <taxon>Ponerini</taxon>
        <taxon>Harpegnathos</taxon>
    </lineage>
</organism>
<dbReference type="AlphaFoldDB" id="E2B6A0"/>
<keyword evidence="3" id="KW-1185">Reference proteome</keyword>
<evidence type="ECO:0000313" key="3">
    <source>
        <dbReference type="Proteomes" id="UP000008237"/>
    </source>
</evidence>
<accession>E2B6A0</accession>
<name>E2B6A0_HARSA</name>
<dbReference type="EMBL" id="GL445930">
    <property type="protein sequence ID" value="EFN88793.1"/>
    <property type="molecule type" value="Genomic_DNA"/>
</dbReference>
<dbReference type="InParanoid" id="E2B6A0"/>
<dbReference type="Proteomes" id="UP000008237">
    <property type="component" value="Unassembled WGS sequence"/>
</dbReference>
<feature type="region of interest" description="Disordered" evidence="1">
    <location>
        <begin position="1"/>
        <end position="22"/>
    </location>
</feature>
<evidence type="ECO:0000313" key="2">
    <source>
        <dbReference type="EMBL" id="EFN88793.1"/>
    </source>
</evidence>
<reference evidence="2 3" key="1">
    <citation type="journal article" date="2010" name="Science">
        <title>Genomic comparison of the ants Camponotus floridanus and Harpegnathos saltator.</title>
        <authorList>
            <person name="Bonasio R."/>
            <person name="Zhang G."/>
            <person name="Ye C."/>
            <person name="Mutti N.S."/>
            <person name="Fang X."/>
            <person name="Qin N."/>
            <person name="Donahue G."/>
            <person name="Yang P."/>
            <person name="Li Q."/>
            <person name="Li C."/>
            <person name="Zhang P."/>
            <person name="Huang Z."/>
            <person name="Berger S.L."/>
            <person name="Reinberg D."/>
            <person name="Wang J."/>
            <person name="Liebig J."/>
        </authorList>
    </citation>
    <scope>NUCLEOTIDE SEQUENCE [LARGE SCALE GENOMIC DNA]</scope>
    <source>
        <strain evidence="2 3">R22 G/1</strain>
    </source>
</reference>
<evidence type="ECO:0000256" key="1">
    <source>
        <dbReference type="SAM" id="MobiDB-lite"/>
    </source>
</evidence>
<sequence>MATKCDTPMHSQLAAATGQLETEDHSDETLRKLYLNRHSVSTAVVAWTVVVLYQSESGPCIPARDPFIYWLTSLDHPYGDSGHVTSRNTRVKEKRWRYDVH</sequence>
<gene>
    <name evidence="2" type="ORF">EAI_13035</name>
</gene>
<protein>
    <submittedName>
        <fullName evidence="2">Uncharacterized protein</fullName>
    </submittedName>
</protein>